<feature type="binding site" evidence="9">
    <location>
        <begin position="42"/>
        <end position="46"/>
    </location>
    <ligand>
        <name>4-amino-2-methyl-5-(diphosphooxymethyl)pyrimidine</name>
        <dbReference type="ChEBI" id="CHEBI:57841"/>
    </ligand>
</feature>
<evidence type="ECO:0000256" key="7">
    <source>
        <dbReference type="ARBA" id="ARBA00047851"/>
    </source>
</evidence>
<dbReference type="GO" id="GO:0000287">
    <property type="term" value="F:magnesium ion binding"/>
    <property type="evidence" value="ECO:0007669"/>
    <property type="project" value="UniProtKB-UniRule"/>
</dbReference>
<feature type="binding site" evidence="9">
    <location>
        <begin position="142"/>
        <end position="144"/>
    </location>
    <ligand>
        <name>2-[(2R,5Z)-2-carboxy-4-methylthiazol-5(2H)-ylidene]ethyl phosphate</name>
        <dbReference type="ChEBI" id="CHEBI:62899"/>
    </ligand>
</feature>
<dbReference type="InterPro" id="IPR022998">
    <property type="entry name" value="ThiamineP_synth_TenI"/>
</dbReference>
<evidence type="ECO:0000256" key="1">
    <source>
        <dbReference type="ARBA" id="ARBA00005165"/>
    </source>
</evidence>
<dbReference type="InterPro" id="IPR034291">
    <property type="entry name" value="TMP_synthase"/>
</dbReference>
<evidence type="ECO:0000256" key="2">
    <source>
        <dbReference type="ARBA" id="ARBA00022679"/>
    </source>
</evidence>
<dbReference type="NCBIfam" id="TIGR00693">
    <property type="entry name" value="thiE"/>
    <property type="match status" value="1"/>
</dbReference>
<sequence>MQFKESMLHCYLVGGTQDVNHDPEQFLKRVKLAMDSGITAFQYREKGSSQLNQQQRVKLGRKLKELAVQHNIPLIVDDDVELAQAIDADGMHVGQKDQRIEQVLAAVGKTMFVGYSCNQINQIKHANELPVAYVGSGPIFPTNSKNDADPAMGLPKLHELVKLSTHPIVAIGGISEANMQSTLETGVAGLSMISMILQSPDIKKTVTAVNSLY</sequence>
<evidence type="ECO:0000256" key="8">
    <source>
        <dbReference type="ARBA" id="ARBA00047883"/>
    </source>
</evidence>
<comment type="catalytic activity">
    <reaction evidence="7 9 10">
        <text>2-(2-carboxy-4-methylthiazol-5-yl)ethyl phosphate + 4-amino-2-methyl-5-(diphosphooxymethyl)pyrimidine + 2 H(+) = thiamine phosphate + CO2 + diphosphate</text>
        <dbReference type="Rhea" id="RHEA:47848"/>
        <dbReference type="ChEBI" id="CHEBI:15378"/>
        <dbReference type="ChEBI" id="CHEBI:16526"/>
        <dbReference type="ChEBI" id="CHEBI:33019"/>
        <dbReference type="ChEBI" id="CHEBI:37575"/>
        <dbReference type="ChEBI" id="CHEBI:57841"/>
        <dbReference type="ChEBI" id="CHEBI:62890"/>
        <dbReference type="EC" id="2.5.1.3"/>
    </reaction>
</comment>
<keyword evidence="3 9" id="KW-0479">Metal-binding</keyword>
<keyword evidence="5 9" id="KW-0784">Thiamine biosynthesis</keyword>
<comment type="pathway">
    <text evidence="1 9 11">Cofactor biosynthesis; thiamine diphosphate biosynthesis; thiamine phosphate from 4-amino-2-methyl-5-diphosphomethylpyrimidine and 4-methyl-5-(2-phosphoethyl)-thiazole: step 1/1.</text>
</comment>
<comment type="function">
    <text evidence="9">Condenses 4-methyl-5-(beta-hydroxyethyl)thiazole monophosphate (THZ-P) and 2-methyl-4-amino-5-hydroxymethyl pyrimidine pyrophosphate (HMP-PP) to form thiamine monophosphate (TMP).</text>
</comment>
<feature type="binding site" evidence="9">
    <location>
        <position position="173"/>
    </location>
    <ligand>
        <name>2-[(2R,5Z)-2-carboxy-4-methylthiazol-5(2H)-ylidene]ethyl phosphate</name>
        <dbReference type="ChEBI" id="CHEBI:62899"/>
    </ligand>
</feature>
<evidence type="ECO:0000313" key="14">
    <source>
        <dbReference type="Proteomes" id="UP001220670"/>
    </source>
</evidence>
<dbReference type="GO" id="GO:0005737">
    <property type="term" value="C:cytoplasm"/>
    <property type="evidence" value="ECO:0007669"/>
    <property type="project" value="TreeGrafter"/>
</dbReference>
<evidence type="ECO:0000256" key="3">
    <source>
        <dbReference type="ARBA" id="ARBA00022723"/>
    </source>
</evidence>
<dbReference type="InterPro" id="IPR036206">
    <property type="entry name" value="ThiamineP_synth_sf"/>
</dbReference>
<evidence type="ECO:0000256" key="9">
    <source>
        <dbReference type="HAMAP-Rule" id="MF_00097"/>
    </source>
</evidence>
<dbReference type="CDD" id="cd00564">
    <property type="entry name" value="TMP_TenI"/>
    <property type="match status" value="1"/>
</dbReference>
<dbReference type="AlphaFoldDB" id="A0AAJ1MB64"/>
<name>A0AAJ1MB64_LIMMU</name>
<evidence type="ECO:0000259" key="12">
    <source>
        <dbReference type="Pfam" id="PF02581"/>
    </source>
</evidence>
<accession>A0AAJ1MB64</accession>
<dbReference type="GO" id="GO:0009228">
    <property type="term" value="P:thiamine biosynthetic process"/>
    <property type="evidence" value="ECO:0007669"/>
    <property type="project" value="UniProtKB-KW"/>
</dbReference>
<gene>
    <name evidence="9 13" type="primary">thiE</name>
    <name evidence="13" type="ORF">PO250_05460</name>
</gene>
<dbReference type="SUPFAM" id="SSF51391">
    <property type="entry name" value="Thiamin phosphate synthase"/>
    <property type="match status" value="1"/>
</dbReference>
<dbReference type="Pfam" id="PF02581">
    <property type="entry name" value="TMP-TENI"/>
    <property type="match status" value="1"/>
</dbReference>
<evidence type="ECO:0000256" key="4">
    <source>
        <dbReference type="ARBA" id="ARBA00022842"/>
    </source>
</evidence>
<dbReference type="PANTHER" id="PTHR20857">
    <property type="entry name" value="THIAMINE-PHOSPHATE PYROPHOSPHORYLASE"/>
    <property type="match status" value="1"/>
</dbReference>
<dbReference type="GO" id="GO:0009229">
    <property type="term" value="P:thiamine diphosphate biosynthetic process"/>
    <property type="evidence" value="ECO:0007669"/>
    <property type="project" value="UniProtKB-UniRule"/>
</dbReference>
<feature type="binding site" evidence="9">
    <location>
        <begin position="193"/>
        <end position="194"/>
    </location>
    <ligand>
        <name>2-[(2R,5Z)-2-carboxy-4-methylthiazol-5(2H)-ylidene]ethyl phosphate</name>
        <dbReference type="ChEBI" id="CHEBI:62899"/>
    </ligand>
</feature>
<feature type="binding site" evidence="9">
    <location>
        <position position="77"/>
    </location>
    <ligand>
        <name>4-amino-2-methyl-5-(diphosphooxymethyl)pyrimidine</name>
        <dbReference type="ChEBI" id="CHEBI:57841"/>
    </ligand>
</feature>
<feature type="binding site" evidence="9">
    <location>
        <position position="116"/>
    </location>
    <ligand>
        <name>4-amino-2-methyl-5-(diphosphooxymethyl)pyrimidine</name>
        <dbReference type="ChEBI" id="CHEBI:57841"/>
    </ligand>
</feature>
<proteinExistence type="inferred from homology"/>
<dbReference type="InterPro" id="IPR013785">
    <property type="entry name" value="Aldolase_TIM"/>
</dbReference>
<comment type="catalytic activity">
    <reaction evidence="8 9 10">
        <text>2-[(2R,5Z)-2-carboxy-4-methylthiazol-5(2H)-ylidene]ethyl phosphate + 4-amino-2-methyl-5-(diphosphooxymethyl)pyrimidine + 2 H(+) = thiamine phosphate + CO2 + diphosphate</text>
        <dbReference type="Rhea" id="RHEA:47844"/>
        <dbReference type="ChEBI" id="CHEBI:15378"/>
        <dbReference type="ChEBI" id="CHEBI:16526"/>
        <dbReference type="ChEBI" id="CHEBI:33019"/>
        <dbReference type="ChEBI" id="CHEBI:37575"/>
        <dbReference type="ChEBI" id="CHEBI:57841"/>
        <dbReference type="ChEBI" id="CHEBI:62899"/>
        <dbReference type="EC" id="2.5.1.3"/>
    </reaction>
</comment>
<dbReference type="Gene3D" id="3.20.20.70">
    <property type="entry name" value="Aldolase class I"/>
    <property type="match status" value="1"/>
</dbReference>
<reference evidence="13" key="1">
    <citation type="submission" date="2023-01" db="EMBL/GenBank/DDBJ databases">
        <title>Genome analysis of 13 Lactobacillus isolated from gut of wild boar.</title>
        <authorList>
            <person name="Papp P."/>
            <person name="Libisch B."/>
            <person name="Nagy T."/>
            <person name="Olasz F."/>
        </authorList>
    </citation>
    <scope>NUCLEOTIDE SEQUENCE</scope>
    <source>
        <strain evidence="13">F146</strain>
    </source>
</reference>
<evidence type="ECO:0000256" key="11">
    <source>
        <dbReference type="RuleBase" id="RU004253"/>
    </source>
</evidence>
<dbReference type="EC" id="2.5.1.3" evidence="9"/>
<protein>
    <recommendedName>
        <fullName evidence="9">Thiamine-phosphate synthase</fullName>
        <shortName evidence="9">TP synthase</shortName>
        <shortName evidence="9">TPS</shortName>
        <ecNumber evidence="9">2.5.1.3</ecNumber>
    </recommendedName>
    <alternativeName>
        <fullName evidence="9">Thiamine-phosphate pyrophosphorylase</fullName>
        <shortName evidence="9">TMP pyrophosphorylase</shortName>
        <shortName evidence="9">TMP-PPase</shortName>
    </alternativeName>
</protein>
<feature type="binding site" evidence="9">
    <location>
        <position position="97"/>
    </location>
    <ligand>
        <name>Mg(2+)</name>
        <dbReference type="ChEBI" id="CHEBI:18420"/>
    </ligand>
</feature>
<dbReference type="GO" id="GO:0004789">
    <property type="term" value="F:thiamine-phosphate diphosphorylase activity"/>
    <property type="evidence" value="ECO:0007669"/>
    <property type="project" value="UniProtKB-UniRule"/>
</dbReference>
<keyword evidence="4 9" id="KW-0460">Magnesium</keyword>
<keyword evidence="2 9" id="KW-0808">Transferase</keyword>
<evidence type="ECO:0000313" key="13">
    <source>
        <dbReference type="EMBL" id="MDC2829754.1"/>
    </source>
</evidence>
<dbReference type="HAMAP" id="MF_00097">
    <property type="entry name" value="TMP_synthase"/>
    <property type="match status" value="1"/>
</dbReference>
<dbReference type="FunFam" id="3.20.20.70:FF:000096">
    <property type="entry name" value="Thiamine-phosphate synthase"/>
    <property type="match status" value="1"/>
</dbReference>
<comment type="caution">
    <text evidence="13">The sequence shown here is derived from an EMBL/GenBank/DDBJ whole genome shotgun (WGS) entry which is preliminary data.</text>
</comment>
<evidence type="ECO:0000256" key="6">
    <source>
        <dbReference type="ARBA" id="ARBA00047334"/>
    </source>
</evidence>
<comment type="similarity">
    <text evidence="9 10">Belongs to the thiamine-phosphate synthase family.</text>
</comment>
<feature type="domain" description="Thiamine phosphate synthase/TenI" evidence="12">
    <location>
        <begin position="10"/>
        <end position="196"/>
    </location>
</feature>
<feature type="binding site" evidence="9">
    <location>
        <position position="145"/>
    </location>
    <ligand>
        <name>4-amino-2-methyl-5-(diphosphooxymethyl)pyrimidine</name>
        <dbReference type="ChEBI" id="CHEBI:57841"/>
    </ligand>
</feature>
<comment type="cofactor">
    <cofactor evidence="9">
        <name>Mg(2+)</name>
        <dbReference type="ChEBI" id="CHEBI:18420"/>
    </cofactor>
    <text evidence="9">Binds 1 Mg(2+) ion per subunit.</text>
</comment>
<feature type="binding site" evidence="9">
    <location>
        <position position="78"/>
    </location>
    <ligand>
        <name>Mg(2+)</name>
        <dbReference type="ChEBI" id="CHEBI:18420"/>
    </ligand>
</feature>
<comment type="catalytic activity">
    <reaction evidence="6 9 10">
        <text>4-methyl-5-(2-phosphooxyethyl)-thiazole + 4-amino-2-methyl-5-(diphosphooxymethyl)pyrimidine + H(+) = thiamine phosphate + diphosphate</text>
        <dbReference type="Rhea" id="RHEA:22328"/>
        <dbReference type="ChEBI" id="CHEBI:15378"/>
        <dbReference type="ChEBI" id="CHEBI:33019"/>
        <dbReference type="ChEBI" id="CHEBI:37575"/>
        <dbReference type="ChEBI" id="CHEBI:57841"/>
        <dbReference type="ChEBI" id="CHEBI:58296"/>
        <dbReference type="EC" id="2.5.1.3"/>
    </reaction>
</comment>
<evidence type="ECO:0000256" key="5">
    <source>
        <dbReference type="ARBA" id="ARBA00022977"/>
    </source>
</evidence>
<dbReference type="PANTHER" id="PTHR20857:SF15">
    <property type="entry name" value="THIAMINE-PHOSPHATE SYNTHASE"/>
    <property type="match status" value="1"/>
</dbReference>
<dbReference type="Proteomes" id="UP001220670">
    <property type="component" value="Unassembled WGS sequence"/>
</dbReference>
<dbReference type="EMBL" id="JAQONE010000022">
    <property type="protein sequence ID" value="MDC2829754.1"/>
    <property type="molecule type" value="Genomic_DNA"/>
</dbReference>
<dbReference type="RefSeq" id="WP_272208906.1">
    <property type="nucleotide sequence ID" value="NZ_JAQOMV010000030.1"/>
</dbReference>
<evidence type="ECO:0000256" key="10">
    <source>
        <dbReference type="RuleBase" id="RU003826"/>
    </source>
</evidence>
<organism evidence="13 14">
    <name type="scientific">Limosilactobacillus mucosae</name>
    <name type="common">Lactobacillus mucosae</name>
    <dbReference type="NCBI Taxonomy" id="97478"/>
    <lineage>
        <taxon>Bacteria</taxon>
        <taxon>Bacillati</taxon>
        <taxon>Bacillota</taxon>
        <taxon>Bacilli</taxon>
        <taxon>Lactobacillales</taxon>
        <taxon>Lactobacillaceae</taxon>
        <taxon>Limosilactobacillus</taxon>
    </lineage>
</organism>